<sequence>MIEKKTIWIFNQYCSTPESGFHNRHFYLATELAKLGHKVYVFSASYSHIQSNPVQFEGEIKIESFEENFKFVWIKVPSYESSKNKRRIMNWIEFAWKISRIGRFIEDKPDVILYSSLSLIGFLGAERLAKQYKVPLIFEVRDIWPLTIVELGGYSKSHPFIRFLQWVEDRAYQKSTKVISNLKYSINHMVQRGLNPEKFHWIPNGFYAGAVESSQELPDSILQLIPDDKFIVGYTGSIGTANCLSNLVEAAIKFKNDERYFFIIVGKGEFKSTLEDMVKVNGLKNILILNPIPKKQIPSMLEKFDACYIGLSHDPVFKYGVSPNKLFDYFLAAKPIIYAIDSGEYTPVKDADCGVEIQPEDSSQIVKAIEKISVLSVQQREIMGENGYKYGKENHDYEVLAKKLNKILFFN</sequence>
<dbReference type="InterPro" id="IPR028098">
    <property type="entry name" value="Glyco_trans_4-like_N"/>
</dbReference>
<feature type="domain" description="Glycosyl transferase family 1" evidence="1">
    <location>
        <begin position="224"/>
        <end position="389"/>
    </location>
</feature>
<evidence type="ECO:0000313" key="3">
    <source>
        <dbReference type="EMBL" id="WDZ51154.1"/>
    </source>
</evidence>
<dbReference type="Pfam" id="PF13439">
    <property type="entry name" value="Glyco_transf_4"/>
    <property type="match status" value="1"/>
</dbReference>
<proteinExistence type="predicted"/>
<dbReference type="CDD" id="cd03794">
    <property type="entry name" value="GT4_WbuB-like"/>
    <property type="match status" value="1"/>
</dbReference>
<dbReference type="SUPFAM" id="SSF53756">
    <property type="entry name" value="UDP-Glycosyltransferase/glycogen phosphorylase"/>
    <property type="match status" value="1"/>
</dbReference>
<dbReference type="InterPro" id="IPR050194">
    <property type="entry name" value="Glycosyltransferase_grp1"/>
</dbReference>
<reference evidence="3" key="2">
    <citation type="submission" date="2023-02" db="EMBL/GenBank/DDBJ databases">
        <authorList>
            <person name="Huang Y."/>
            <person name="Zhang Y."/>
            <person name="Zhang T."/>
            <person name="Wang J."/>
        </authorList>
    </citation>
    <scope>NUCLEOTIDE SEQUENCE</scope>
    <source>
        <strain evidence="3">KJ-1</strain>
    </source>
</reference>
<dbReference type="AlphaFoldDB" id="A0AAJ6NIP2"/>
<evidence type="ECO:0000259" key="2">
    <source>
        <dbReference type="Pfam" id="PF13439"/>
    </source>
</evidence>
<dbReference type="Gene3D" id="3.40.50.2000">
    <property type="entry name" value="Glycogen Phosphorylase B"/>
    <property type="match status" value="2"/>
</dbReference>
<evidence type="ECO:0000259" key="1">
    <source>
        <dbReference type="Pfam" id="PF00534"/>
    </source>
</evidence>
<feature type="domain" description="Glycosyltransferase subfamily 4-like N-terminal" evidence="2">
    <location>
        <begin position="27"/>
        <end position="205"/>
    </location>
</feature>
<accession>A0AAJ6NIP2</accession>
<dbReference type="RefSeq" id="WP_272655107.1">
    <property type="nucleotide sequence ID" value="NZ_CP085083.1"/>
</dbReference>
<dbReference type="PANTHER" id="PTHR45947">
    <property type="entry name" value="SULFOQUINOVOSYL TRANSFERASE SQD2"/>
    <property type="match status" value="1"/>
</dbReference>
<evidence type="ECO:0000313" key="4">
    <source>
        <dbReference type="Proteomes" id="UP001199528"/>
    </source>
</evidence>
<dbReference type="GO" id="GO:0016758">
    <property type="term" value="F:hexosyltransferase activity"/>
    <property type="evidence" value="ECO:0007669"/>
    <property type="project" value="TreeGrafter"/>
</dbReference>
<dbReference type="Proteomes" id="UP001199528">
    <property type="component" value="Chromosome"/>
</dbReference>
<organism evidence="3 4">
    <name type="scientific">Acinetobacter vivianii</name>
    <dbReference type="NCBI Taxonomy" id="1776742"/>
    <lineage>
        <taxon>Bacteria</taxon>
        <taxon>Pseudomonadati</taxon>
        <taxon>Pseudomonadota</taxon>
        <taxon>Gammaproteobacteria</taxon>
        <taxon>Moraxellales</taxon>
        <taxon>Moraxellaceae</taxon>
        <taxon>Acinetobacter</taxon>
    </lineage>
</organism>
<dbReference type="InterPro" id="IPR001296">
    <property type="entry name" value="Glyco_trans_1"/>
</dbReference>
<dbReference type="EMBL" id="CP085083">
    <property type="protein sequence ID" value="WDZ51154.1"/>
    <property type="molecule type" value="Genomic_DNA"/>
</dbReference>
<name>A0AAJ6NIP2_9GAMM</name>
<gene>
    <name evidence="3" type="ORF">LF296_18025</name>
</gene>
<reference evidence="3" key="1">
    <citation type="journal article" date="2022" name="Front Environ Sci">
        <title>Complete genome sequence analysis of a novel alkane-degrading bacterial strain, Acinetobacter vivianii KJ-1, and its diesel degradation ability.</title>
        <authorList>
            <person name="Zhang Y."/>
            <person name="Song F."/>
            <person name="Wang J."/>
            <person name="Zhao Q."/>
            <person name="Zheng L."/>
            <person name="Wang Z."/>
            <person name="Zhang X."/>
            <person name="Gao Y."/>
            <person name="Chen G."/>
            <person name="Huang Y."/>
        </authorList>
    </citation>
    <scope>NUCLEOTIDE SEQUENCE</scope>
    <source>
        <strain evidence="3">KJ-1</strain>
    </source>
</reference>
<dbReference type="KEGG" id="aviv:LF296_18025"/>
<dbReference type="Pfam" id="PF00534">
    <property type="entry name" value="Glycos_transf_1"/>
    <property type="match status" value="1"/>
</dbReference>
<protein>
    <submittedName>
        <fullName evidence="3">Glycosyltransferase family 4 protein</fullName>
    </submittedName>
</protein>
<dbReference type="PANTHER" id="PTHR45947:SF3">
    <property type="entry name" value="SULFOQUINOVOSYL TRANSFERASE SQD2"/>
    <property type="match status" value="1"/>
</dbReference>